<comment type="subcellular location">
    <subcellularLocation>
        <location evidence="1">Cell inner membrane</location>
        <topology evidence="1">Multi-pass membrane protein</topology>
    </subcellularLocation>
</comment>
<dbReference type="CDD" id="cd05387">
    <property type="entry name" value="BY-kinase"/>
    <property type="match status" value="1"/>
</dbReference>
<dbReference type="PANTHER" id="PTHR32309:SF13">
    <property type="entry name" value="FERRIC ENTEROBACTIN TRANSPORT PROTEIN FEPE"/>
    <property type="match status" value="1"/>
</dbReference>
<evidence type="ECO:0000256" key="16">
    <source>
        <dbReference type="ARBA" id="ARBA00051245"/>
    </source>
</evidence>
<dbReference type="EMBL" id="FZOO01000007">
    <property type="protein sequence ID" value="SNS73331.1"/>
    <property type="molecule type" value="Genomic_DNA"/>
</dbReference>
<dbReference type="GO" id="GO:0005886">
    <property type="term" value="C:plasma membrane"/>
    <property type="evidence" value="ECO:0007669"/>
    <property type="project" value="UniProtKB-SubCell"/>
</dbReference>
<keyword evidence="20" id="KW-1185">Reference proteome</keyword>
<evidence type="ECO:0000256" key="12">
    <source>
        <dbReference type="ARBA" id="ARBA00022840"/>
    </source>
</evidence>
<comment type="similarity">
    <text evidence="4">Belongs to the etk/wzc family.</text>
</comment>
<evidence type="ECO:0000256" key="9">
    <source>
        <dbReference type="ARBA" id="ARBA00022692"/>
    </source>
</evidence>
<dbReference type="EC" id="2.7.10.2" evidence="5"/>
<evidence type="ECO:0000256" key="13">
    <source>
        <dbReference type="ARBA" id="ARBA00022989"/>
    </source>
</evidence>
<dbReference type="InterPro" id="IPR005702">
    <property type="entry name" value="Wzc-like_C"/>
</dbReference>
<keyword evidence="13" id="KW-1133">Transmembrane helix</keyword>
<keyword evidence="7" id="KW-0997">Cell inner membrane</keyword>
<evidence type="ECO:0000256" key="7">
    <source>
        <dbReference type="ARBA" id="ARBA00022519"/>
    </source>
</evidence>
<evidence type="ECO:0000256" key="3">
    <source>
        <dbReference type="ARBA" id="ARBA00007316"/>
    </source>
</evidence>
<gene>
    <name evidence="19" type="ORF">SAMN06893096_10787</name>
</gene>
<keyword evidence="14" id="KW-0472">Membrane</keyword>
<dbReference type="RefSeq" id="WP_089306358.1">
    <property type="nucleotide sequence ID" value="NZ_FZOO01000007.1"/>
</dbReference>
<comment type="similarity">
    <text evidence="2">Belongs to the CpsC/CapA family.</text>
</comment>
<dbReference type="AlphaFoldDB" id="A0A239GWK7"/>
<evidence type="ECO:0000259" key="17">
    <source>
        <dbReference type="Pfam" id="PF02706"/>
    </source>
</evidence>
<keyword evidence="10" id="KW-0547">Nucleotide-binding</keyword>
<dbReference type="SUPFAM" id="SSF52540">
    <property type="entry name" value="P-loop containing nucleoside triphosphate hydrolases"/>
    <property type="match status" value="1"/>
</dbReference>
<keyword evidence="8" id="KW-0808">Transferase</keyword>
<dbReference type="InterPro" id="IPR003856">
    <property type="entry name" value="LPS_length_determ_N"/>
</dbReference>
<accession>A0A239GWK7</accession>
<sequence>MSLNQFLTVLRRRIRWVLSVFVLCLVAAVVLSAFLPRRYEATAELYVSVTTAESVDDLAQGARFTREQMASFASLALTPRVLEPVAERFDVSSGAQGLERRVSVQASDTTVVIELTVADADPDRAADLANAVATRTIDVVEDLAPESPVGGDSAVRVTVVRPATAPESAASPNTVLNVAAGTVLGLSLGILLALAREALDTRVRDADVLAQLTPLPMLGRVASWSERQGRVLVATAPHSPAAESIRQLRTNLQFLRVARDPAGAGRAGAEVVSVTSALSGEGKSTVSANLAVALAQTGARVLLVDADLRRPTVADVLRIEGGVGLTTVLAGDAGLADVVQEWGAAGLHVLPSGALPPNPTELLASPAMRWLVDQLRQAYDYVVVDTSPLLPVADASVLAGLVDGTVVVANVTRVRRAQLRQALGNLEQVSARVFGVVLNQVRRDEEPYSYRQWDTARGTAPAAAAAAGS</sequence>
<keyword evidence="12" id="KW-0067">ATP-binding</keyword>
<dbReference type="FunFam" id="3.40.50.300:FF:000527">
    <property type="entry name" value="Tyrosine-protein kinase etk"/>
    <property type="match status" value="1"/>
</dbReference>
<evidence type="ECO:0000256" key="15">
    <source>
        <dbReference type="ARBA" id="ARBA00023137"/>
    </source>
</evidence>
<dbReference type="InterPro" id="IPR050445">
    <property type="entry name" value="Bact_polysacc_biosynth/exp"/>
</dbReference>
<evidence type="ECO:0000259" key="18">
    <source>
        <dbReference type="Pfam" id="PF13614"/>
    </source>
</evidence>
<evidence type="ECO:0000256" key="4">
    <source>
        <dbReference type="ARBA" id="ARBA00008883"/>
    </source>
</evidence>
<evidence type="ECO:0000256" key="6">
    <source>
        <dbReference type="ARBA" id="ARBA00022475"/>
    </source>
</evidence>
<dbReference type="Pfam" id="PF02706">
    <property type="entry name" value="Wzz"/>
    <property type="match status" value="1"/>
</dbReference>
<reference evidence="20" key="1">
    <citation type="submission" date="2017-06" db="EMBL/GenBank/DDBJ databases">
        <authorList>
            <person name="Varghese N."/>
            <person name="Submissions S."/>
        </authorList>
    </citation>
    <scope>NUCLEOTIDE SEQUENCE [LARGE SCALE GENOMIC DNA]</scope>
    <source>
        <strain evidence="20">DSM 46839</strain>
    </source>
</reference>
<evidence type="ECO:0000256" key="2">
    <source>
        <dbReference type="ARBA" id="ARBA00006683"/>
    </source>
</evidence>
<dbReference type="GO" id="GO:0042802">
    <property type="term" value="F:identical protein binding"/>
    <property type="evidence" value="ECO:0007669"/>
    <property type="project" value="UniProtKB-ARBA"/>
</dbReference>
<keyword evidence="9" id="KW-0812">Transmembrane</keyword>
<comment type="catalytic activity">
    <reaction evidence="16">
        <text>L-tyrosyl-[protein] + ATP = O-phospho-L-tyrosyl-[protein] + ADP + H(+)</text>
        <dbReference type="Rhea" id="RHEA:10596"/>
        <dbReference type="Rhea" id="RHEA-COMP:10136"/>
        <dbReference type="Rhea" id="RHEA-COMP:20101"/>
        <dbReference type="ChEBI" id="CHEBI:15378"/>
        <dbReference type="ChEBI" id="CHEBI:30616"/>
        <dbReference type="ChEBI" id="CHEBI:46858"/>
        <dbReference type="ChEBI" id="CHEBI:61978"/>
        <dbReference type="ChEBI" id="CHEBI:456216"/>
        <dbReference type="EC" id="2.7.10.2"/>
    </reaction>
</comment>
<keyword evidence="15" id="KW-0829">Tyrosine-protein kinase</keyword>
<evidence type="ECO:0000256" key="14">
    <source>
        <dbReference type="ARBA" id="ARBA00023136"/>
    </source>
</evidence>
<dbReference type="InterPro" id="IPR025669">
    <property type="entry name" value="AAA_dom"/>
</dbReference>
<dbReference type="GO" id="GO:0005524">
    <property type="term" value="F:ATP binding"/>
    <property type="evidence" value="ECO:0007669"/>
    <property type="project" value="UniProtKB-KW"/>
</dbReference>
<evidence type="ECO:0000256" key="5">
    <source>
        <dbReference type="ARBA" id="ARBA00011903"/>
    </source>
</evidence>
<dbReference type="Pfam" id="PF13614">
    <property type="entry name" value="AAA_31"/>
    <property type="match status" value="1"/>
</dbReference>
<evidence type="ECO:0000313" key="19">
    <source>
        <dbReference type="EMBL" id="SNS73331.1"/>
    </source>
</evidence>
<name>A0A239GWK7_9ACTN</name>
<evidence type="ECO:0000256" key="1">
    <source>
        <dbReference type="ARBA" id="ARBA00004429"/>
    </source>
</evidence>
<proteinExistence type="inferred from homology"/>
<comment type="similarity">
    <text evidence="3">Belongs to the CpsD/CapB family.</text>
</comment>
<dbReference type="Proteomes" id="UP000198373">
    <property type="component" value="Unassembled WGS sequence"/>
</dbReference>
<feature type="domain" description="Polysaccharide chain length determinant N-terminal" evidence="17">
    <location>
        <begin position="2"/>
        <end position="86"/>
    </location>
</feature>
<organism evidence="19 20">
    <name type="scientific">Geodermatophilus pulveris</name>
    <dbReference type="NCBI Taxonomy" id="1564159"/>
    <lineage>
        <taxon>Bacteria</taxon>
        <taxon>Bacillati</taxon>
        <taxon>Actinomycetota</taxon>
        <taxon>Actinomycetes</taxon>
        <taxon>Geodermatophilales</taxon>
        <taxon>Geodermatophilaceae</taxon>
        <taxon>Geodermatophilus</taxon>
    </lineage>
</organism>
<evidence type="ECO:0000256" key="10">
    <source>
        <dbReference type="ARBA" id="ARBA00022741"/>
    </source>
</evidence>
<evidence type="ECO:0000313" key="20">
    <source>
        <dbReference type="Proteomes" id="UP000198373"/>
    </source>
</evidence>
<keyword evidence="11" id="KW-0418">Kinase</keyword>
<dbReference type="OrthoDB" id="9812433at2"/>
<protein>
    <recommendedName>
        <fullName evidence="5">non-specific protein-tyrosine kinase</fullName>
        <ecNumber evidence="5">2.7.10.2</ecNumber>
    </recommendedName>
</protein>
<dbReference type="InterPro" id="IPR027417">
    <property type="entry name" value="P-loop_NTPase"/>
</dbReference>
<dbReference type="GO" id="GO:0004715">
    <property type="term" value="F:non-membrane spanning protein tyrosine kinase activity"/>
    <property type="evidence" value="ECO:0007669"/>
    <property type="project" value="UniProtKB-EC"/>
</dbReference>
<feature type="domain" description="AAA" evidence="18">
    <location>
        <begin position="270"/>
        <end position="399"/>
    </location>
</feature>
<keyword evidence="6" id="KW-1003">Cell membrane</keyword>
<evidence type="ECO:0000256" key="8">
    <source>
        <dbReference type="ARBA" id="ARBA00022679"/>
    </source>
</evidence>
<dbReference type="PANTHER" id="PTHR32309">
    <property type="entry name" value="TYROSINE-PROTEIN KINASE"/>
    <property type="match status" value="1"/>
</dbReference>
<dbReference type="Gene3D" id="3.40.50.300">
    <property type="entry name" value="P-loop containing nucleotide triphosphate hydrolases"/>
    <property type="match status" value="1"/>
</dbReference>
<dbReference type="NCBIfam" id="TIGR01007">
    <property type="entry name" value="eps_fam"/>
    <property type="match status" value="1"/>
</dbReference>
<evidence type="ECO:0000256" key="11">
    <source>
        <dbReference type="ARBA" id="ARBA00022777"/>
    </source>
</evidence>